<dbReference type="Pfam" id="PF00561">
    <property type="entry name" value="Abhydrolase_1"/>
    <property type="match status" value="1"/>
</dbReference>
<feature type="domain" description="AB hydrolase-1" evidence="1">
    <location>
        <begin position="27"/>
        <end position="161"/>
    </location>
</feature>
<dbReference type="EMBL" id="CP031124">
    <property type="protein sequence ID" value="AXF84477.1"/>
    <property type="molecule type" value="Genomic_DNA"/>
</dbReference>
<dbReference type="SUPFAM" id="SSF53474">
    <property type="entry name" value="alpha/beta-Hydrolases"/>
    <property type="match status" value="1"/>
</dbReference>
<dbReference type="InterPro" id="IPR029058">
    <property type="entry name" value="AB_hydrolase_fold"/>
</dbReference>
<dbReference type="GO" id="GO:0004301">
    <property type="term" value="F:epoxide hydrolase activity"/>
    <property type="evidence" value="ECO:0007669"/>
    <property type="project" value="UniProtKB-EC"/>
</dbReference>
<dbReference type="RefSeq" id="WP_114561772.1">
    <property type="nucleotide sequence ID" value="NZ_CP031124.1"/>
</dbReference>
<protein>
    <submittedName>
        <fullName evidence="2">Soluble epoxide hydrolase</fullName>
        <ecNumber evidence="2">3.3.2.10</ecNumber>
    </submittedName>
</protein>
<keyword evidence="2" id="KW-0378">Hydrolase</keyword>
<dbReference type="Proteomes" id="UP000252182">
    <property type="component" value="Chromosome"/>
</dbReference>
<sequence length="251" mass="27120">MLMLPATKLYEIGDTTFEYVTAGVGEPSVVLINGSGGPMEGWHRVFSALSETTTTFAYNRPGLGRSTKPLHPQTSGVMVEDLRNLLLAVSVPRPWVLVGHSFGGLVANHFARLHPNDIAGIVMLEATAPDDVSHLKLYENALQRSFAWVANHLFPLNPNHETLHALKSVSEIACAPDFPLLPLRILTGTKPAMAWATNSEMLALRAKHQESLAGLSPLGVQLQASKSGHFPQFTEPNLVISAIQELVAAAH</sequence>
<dbReference type="GO" id="GO:0047372">
    <property type="term" value="F:monoacylglycerol lipase activity"/>
    <property type="evidence" value="ECO:0007669"/>
    <property type="project" value="TreeGrafter"/>
</dbReference>
<dbReference type="GO" id="GO:0016020">
    <property type="term" value="C:membrane"/>
    <property type="evidence" value="ECO:0007669"/>
    <property type="project" value="TreeGrafter"/>
</dbReference>
<evidence type="ECO:0000259" key="1">
    <source>
        <dbReference type="Pfam" id="PF00561"/>
    </source>
</evidence>
<evidence type="ECO:0000313" key="2">
    <source>
        <dbReference type="EMBL" id="AXF84477.1"/>
    </source>
</evidence>
<accession>A0A345D7Y9</accession>
<keyword evidence="3" id="KW-1185">Reference proteome</keyword>
<organism evidence="2 3">
    <name type="scientific">Ephemeroptericola cinctiostellae</name>
    <dbReference type="NCBI Taxonomy" id="2268024"/>
    <lineage>
        <taxon>Bacteria</taxon>
        <taxon>Pseudomonadati</taxon>
        <taxon>Pseudomonadota</taxon>
        <taxon>Betaproteobacteria</taxon>
        <taxon>Burkholderiales</taxon>
        <taxon>Burkholderiaceae</taxon>
        <taxon>Ephemeroptericola</taxon>
    </lineage>
</organism>
<proteinExistence type="predicted"/>
<gene>
    <name evidence="2" type="ORF">DTO96_100185</name>
</gene>
<dbReference type="AlphaFoldDB" id="A0A345D7Y9"/>
<reference evidence="3" key="1">
    <citation type="submission" date="2018-07" db="EMBL/GenBank/DDBJ databases">
        <authorList>
            <person name="Kim H."/>
        </authorList>
    </citation>
    <scope>NUCLEOTIDE SEQUENCE [LARGE SCALE GENOMIC DNA]</scope>
    <source>
        <strain evidence="3">F02</strain>
    </source>
</reference>
<dbReference type="EC" id="3.3.2.10" evidence="2"/>
<dbReference type="GO" id="GO:0046464">
    <property type="term" value="P:acylglycerol catabolic process"/>
    <property type="evidence" value="ECO:0007669"/>
    <property type="project" value="TreeGrafter"/>
</dbReference>
<dbReference type="OrthoDB" id="7185741at2"/>
<evidence type="ECO:0000313" key="3">
    <source>
        <dbReference type="Proteomes" id="UP000252182"/>
    </source>
</evidence>
<dbReference type="PANTHER" id="PTHR43798:SF5">
    <property type="entry name" value="MONOACYLGLYCEROL LIPASE ABHD6"/>
    <property type="match status" value="1"/>
</dbReference>
<dbReference type="InterPro" id="IPR050266">
    <property type="entry name" value="AB_hydrolase_sf"/>
</dbReference>
<dbReference type="Gene3D" id="3.40.50.1820">
    <property type="entry name" value="alpha/beta hydrolase"/>
    <property type="match status" value="1"/>
</dbReference>
<dbReference type="KEGG" id="hyf:DTO96_100185"/>
<dbReference type="PANTHER" id="PTHR43798">
    <property type="entry name" value="MONOACYLGLYCEROL LIPASE"/>
    <property type="match status" value="1"/>
</dbReference>
<name>A0A345D7Y9_9BURK</name>
<dbReference type="InterPro" id="IPR000073">
    <property type="entry name" value="AB_hydrolase_1"/>
</dbReference>